<proteinExistence type="predicted"/>
<dbReference type="Pfam" id="PF00353">
    <property type="entry name" value="HemolysinCabind"/>
    <property type="match status" value="6"/>
</dbReference>
<gene>
    <name evidence="2" type="ORF">HPC62_16345</name>
</gene>
<reference evidence="2 3" key="1">
    <citation type="submission" date="2020-05" db="EMBL/GenBank/DDBJ databases">
        <title>Complete genome sequence of of a novel Thermoleptolyngbya strain isolated from hot springs of Ganzi, Sichuan China.</title>
        <authorList>
            <person name="Tang J."/>
            <person name="Daroch M."/>
            <person name="Li L."/>
            <person name="Waleron K."/>
            <person name="Waleron M."/>
            <person name="Waleron M."/>
        </authorList>
    </citation>
    <scope>NUCLEOTIDE SEQUENCE [LARGE SCALE GENOMIC DNA]</scope>
    <source>
        <strain evidence="2 3">PKUAC-SCTA183</strain>
    </source>
</reference>
<dbReference type="InterPro" id="IPR015943">
    <property type="entry name" value="WD40/YVTN_repeat-like_dom_sf"/>
</dbReference>
<keyword evidence="3" id="KW-1185">Reference proteome</keyword>
<dbReference type="InterPro" id="IPR055188">
    <property type="entry name" value="Choice_anch_I"/>
</dbReference>
<dbReference type="AlphaFoldDB" id="A0A6M8BHC5"/>
<accession>A0A6M8BHC5</accession>
<dbReference type="PRINTS" id="PR00313">
    <property type="entry name" value="CABNDNGRPT"/>
</dbReference>
<dbReference type="KEGG" id="theu:HPC62_16345"/>
<evidence type="ECO:0000259" key="1">
    <source>
        <dbReference type="Pfam" id="PF22494"/>
    </source>
</evidence>
<dbReference type="InterPro" id="IPR011049">
    <property type="entry name" value="Serralysin-like_metalloprot_C"/>
</dbReference>
<dbReference type="PANTHER" id="PTHR46928:SF1">
    <property type="entry name" value="MESENCHYME-SPECIFIC CELL SURFACE GLYCOPROTEIN"/>
    <property type="match status" value="1"/>
</dbReference>
<dbReference type="EMBL" id="CP053661">
    <property type="protein sequence ID" value="QKD83560.1"/>
    <property type="molecule type" value="Genomic_DNA"/>
</dbReference>
<dbReference type="Gene3D" id="2.130.10.10">
    <property type="entry name" value="YVTN repeat-like/Quinoprotein amine dehydrogenase"/>
    <property type="match status" value="1"/>
</dbReference>
<dbReference type="Proteomes" id="UP000505210">
    <property type="component" value="Chromosome"/>
</dbReference>
<evidence type="ECO:0000313" key="2">
    <source>
        <dbReference type="EMBL" id="QKD83560.1"/>
    </source>
</evidence>
<dbReference type="NCBIfam" id="NF038117">
    <property type="entry name" value="choice_anch_I"/>
    <property type="match status" value="1"/>
</dbReference>
<evidence type="ECO:0000313" key="3">
    <source>
        <dbReference type="Proteomes" id="UP000505210"/>
    </source>
</evidence>
<dbReference type="InterPro" id="IPR001343">
    <property type="entry name" value="Hemolysn_Ca-bd"/>
</dbReference>
<dbReference type="Gene3D" id="2.150.10.10">
    <property type="entry name" value="Serralysin-like metalloprotease, C-terminal"/>
    <property type="match status" value="3"/>
</dbReference>
<organism evidence="2 3">
    <name type="scientific">Thermoleptolyngbya sichuanensis A183</name>
    <dbReference type="NCBI Taxonomy" id="2737172"/>
    <lineage>
        <taxon>Bacteria</taxon>
        <taxon>Bacillati</taxon>
        <taxon>Cyanobacteriota</taxon>
        <taxon>Cyanophyceae</taxon>
        <taxon>Oculatellales</taxon>
        <taxon>Oculatellaceae</taxon>
        <taxon>Thermoleptolyngbya</taxon>
        <taxon>Thermoleptolyngbya sichuanensis</taxon>
    </lineage>
</organism>
<name>A0A6M8BHC5_9CYAN</name>
<dbReference type="SUPFAM" id="SSF51120">
    <property type="entry name" value="beta-Roll"/>
    <property type="match status" value="2"/>
</dbReference>
<dbReference type="InterPro" id="IPR011044">
    <property type="entry name" value="Quino_amine_DH_bsu"/>
</dbReference>
<dbReference type="Pfam" id="PF22494">
    <property type="entry name" value="choice_anch_I"/>
    <property type="match status" value="1"/>
</dbReference>
<feature type="domain" description="Choice-of-anchor I" evidence="1">
    <location>
        <begin position="15"/>
        <end position="484"/>
    </location>
</feature>
<dbReference type="RefSeq" id="WP_172357402.1">
    <property type="nucleotide sequence ID" value="NZ_CP053661.1"/>
</dbReference>
<sequence>MTITLSTLGTYQGAGSEISAYDVTTRRLYVVAGTSALEVLDVSNPAAPTLVKTIDTSAFGIANSIAVKNGIIAVAIENGDSKQAPGFVAFYDLDGNLLNSVTVGALPDMLTFTPDGKKIVVANEGEPSSYNQPDSVDPEGSISIIDLSKGVLRIDQSSVKTADFSAFNAAKDALVAAGVRIFGPNATVAQDLEPEYITVSPDSKTAWVTLQENNALAIVDLETATVKEIKPLGFKDHSLPGNGLDASDRDGGINIQNWPVFGMYQPDAIASFTINGQTYLITANEGDARDYPGFAEEVRVGANSYRLDPTAFPSATILKSAANLGRLTVTNALGNPDGDNDFDQIYVFGARSFSIWNASGDLVYDSGDQLEQITAVQVPDLFNSNGTANTFDTRSDNKGPEPEGVVTGIIDGQTYAFIGLERTGGVMVYNVTNPNSPAFVQYINTPGDVSPEGLAFVAAEDSPTGKPLLVVTNEVSNTTTTYEITTASGRGTVPVIRGTSSSDRLNGTSATEIFYGLDGNDTIFAGDGNNRVYAGNGDDTVYAGNGDDVLNGGAGNDSLYAGEGNNRLYGGDGNDNLYAGRGNDTIYGNAGNDKIYAGEGNNLILAGDGNDLVYAGAGNDEILGGAGNDSLYAGEGANLIDGGEGNDLIFAGAGNDTIYGGTGNNTINAGEGNNVIVSIGNDVINTGSGSDRFVLGAGSGVATLNRFGRNDRIQLTGGLTFADLTVTGNNREATISAGSDVIAILKNFSVAQVNAGLFV</sequence>
<dbReference type="SUPFAM" id="SSF50969">
    <property type="entry name" value="YVTN repeat-like/Quinoprotein amine dehydrogenase"/>
    <property type="match status" value="1"/>
</dbReference>
<dbReference type="PANTHER" id="PTHR46928">
    <property type="entry name" value="MESENCHYME-SPECIFIC CELL SURFACE GLYCOPROTEIN"/>
    <property type="match status" value="1"/>
</dbReference>
<protein>
    <recommendedName>
        <fullName evidence="1">Choice-of-anchor I domain-containing protein</fullName>
    </recommendedName>
</protein>
<dbReference type="GO" id="GO:0005509">
    <property type="term" value="F:calcium ion binding"/>
    <property type="evidence" value="ECO:0007669"/>
    <property type="project" value="InterPro"/>
</dbReference>
<dbReference type="InterPro" id="IPR052956">
    <property type="entry name" value="Mesenchyme-surface_protein"/>
</dbReference>